<name>A0A6P2BZ72_9ACTN</name>
<dbReference type="EMBL" id="RPFW01000004">
    <property type="protein sequence ID" value="TVZ03506.1"/>
    <property type="molecule type" value="Genomic_DNA"/>
</dbReference>
<evidence type="ECO:0008006" key="3">
    <source>
        <dbReference type="Google" id="ProtNLM"/>
    </source>
</evidence>
<comment type="caution">
    <text evidence="1">The sequence shown here is derived from an EMBL/GenBank/DDBJ whole genome shotgun (WGS) entry which is preliminary data.</text>
</comment>
<dbReference type="OrthoDB" id="669100at2"/>
<gene>
    <name evidence="1" type="ORF">EAS64_24315</name>
</gene>
<reference evidence="1 2" key="1">
    <citation type="submission" date="2018-11" db="EMBL/GenBank/DDBJ databases">
        <title>Trebonia kvetii gen.nov., sp.nov., a novel acidophilic actinobacterium, and proposal of the new actinobacterial family Treboniaceae fam. nov.</title>
        <authorList>
            <person name="Rapoport D."/>
            <person name="Sagova-Mareckova M."/>
            <person name="Sedlacek I."/>
            <person name="Provaznik J."/>
            <person name="Kralova S."/>
            <person name="Pavlinic D."/>
            <person name="Benes V."/>
            <person name="Kopecky J."/>
        </authorList>
    </citation>
    <scope>NUCLEOTIDE SEQUENCE [LARGE SCALE GENOMIC DNA]</scope>
    <source>
        <strain evidence="1 2">15Tr583</strain>
    </source>
</reference>
<dbReference type="RefSeq" id="WP_145856341.1">
    <property type="nucleotide sequence ID" value="NZ_RPFW01000004.1"/>
</dbReference>
<dbReference type="AlphaFoldDB" id="A0A6P2BZ72"/>
<proteinExistence type="predicted"/>
<evidence type="ECO:0000313" key="1">
    <source>
        <dbReference type="EMBL" id="TVZ03506.1"/>
    </source>
</evidence>
<keyword evidence="2" id="KW-1185">Reference proteome</keyword>
<protein>
    <recommendedName>
        <fullName evidence="3">DUF1440 domain-containing protein</fullName>
    </recommendedName>
</protein>
<sequence>MRTAEKLASSIGKGLVAGLAGTAAMTASSTLEARLRHRKPSSAPARATAKALGITSFEDDIARARFNDLAHWGYGTGWGIVRGLLDTVGLPPRAATAAHGAAVWGSAQVTLPALDIAPPAIFWAPQEIAIDAFHHAVYAVATGIAYELLSSGRGAHNGGSSAS</sequence>
<evidence type="ECO:0000313" key="2">
    <source>
        <dbReference type="Proteomes" id="UP000460272"/>
    </source>
</evidence>
<dbReference type="Proteomes" id="UP000460272">
    <property type="component" value="Unassembled WGS sequence"/>
</dbReference>
<accession>A0A6P2BZ72</accession>
<organism evidence="1 2">
    <name type="scientific">Trebonia kvetii</name>
    <dbReference type="NCBI Taxonomy" id="2480626"/>
    <lineage>
        <taxon>Bacteria</taxon>
        <taxon>Bacillati</taxon>
        <taxon>Actinomycetota</taxon>
        <taxon>Actinomycetes</taxon>
        <taxon>Streptosporangiales</taxon>
        <taxon>Treboniaceae</taxon>
        <taxon>Trebonia</taxon>
    </lineage>
</organism>